<keyword evidence="2" id="KW-1185">Reference proteome</keyword>
<evidence type="ECO:0000313" key="1">
    <source>
        <dbReference type="EMBL" id="KAH9782246.1"/>
    </source>
</evidence>
<organism evidence="1 2">
    <name type="scientific">Citrus sinensis</name>
    <name type="common">Sweet orange</name>
    <name type="synonym">Citrus aurantium var. sinensis</name>
    <dbReference type="NCBI Taxonomy" id="2711"/>
    <lineage>
        <taxon>Eukaryota</taxon>
        <taxon>Viridiplantae</taxon>
        <taxon>Streptophyta</taxon>
        <taxon>Embryophyta</taxon>
        <taxon>Tracheophyta</taxon>
        <taxon>Spermatophyta</taxon>
        <taxon>Magnoliopsida</taxon>
        <taxon>eudicotyledons</taxon>
        <taxon>Gunneridae</taxon>
        <taxon>Pentapetalae</taxon>
        <taxon>rosids</taxon>
        <taxon>malvids</taxon>
        <taxon>Sapindales</taxon>
        <taxon>Rutaceae</taxon>
        <taxon>Aurantioideae</taxon>
        <taxon>Citrus</taxon>
    </lineage>
</organism>
<reference evidence="2" key="1">
    <citation type="journal article" date="2023" name="Hortic. Res.">
        <title>A chromosome-level phased genome enabling allele-level studies in sweet orange: a case study on citrus Huanglongbing tolerance.</title>
        <authorList>
            <person name="Wu B."/>
            <person name="Yu Q."/>
            <person name="Deng Z."/>
            <person name="Duan Y."/>
            <person name="Luo F."/>
            <person name="Gmitter F. Jr."/>
        </authorList>
    </citation>
    <scope>NUCLEOTIDE SEQUENCE [LARGE SCALE GENOMIC DNA]</scope>
    <source>
        <strain evidence="2">cv. Valencia</strain>
    </source>
</reference>
<evidence type="ECO:0000313" key="2">
    <source>
        <dbReference type="Proteomes" id="UP000829398"/>
    </source>
</evidence>
<keyword evidence="1" id="KW-0378">Hydrolase</keyword>
<protein>
    <submittedName>
        <fullName evidence="1">ADP-ribosyl cyclase/cyclic ADP-ribose hydrolase</fullName>
    </submittedName>
</protein>
<proteinExistence type="predicted"/>
<dbReference type="EMBL" id="CM039172">
    <property type="protein sequence ID" value="KAH9782246.1"/>
    <property type="molecule type" value="Genomic_DNA"/>
</dbReference>
<dbReference type="Proteomes" id="UP000829398">
    <property type="component" value="Chromosome 3"/>
</dbReference>
<sequence>MNPRNNEYDVSVMASSSPSPRNSNKHGIFLSFRGEDTRDNFTSHLYSALCHNNIETFIDNDLKRGDEISQSLLDTIEASTISIIIFSERYASSGWCLDELLKILECKHDYGQIVIPVFCRVDPSHVRWQTGTFGDYFSKLGERFPKKMQRWRSALTEAANLSGFDSHVIRPESKLVEEIANEILERLDDTFQSYNKDLVGVEWRIKEIESLLRIGAAGVYILGICGIGGIGKTTIADAVFNKISRHFEGSYFAPNVRDAEETGRIKDLQKELLSDVLNDRIVRNVRSQLNRLARKKVLIVFDDVNNPRQIESLIGRLDQLASGSRVIITTRDKQVLKNCWASQIYWMKELVHGDAHKLFCQCAFGGDHPDASYTELTDKAIEYAQGVPLALKVLGRYLCERSKDEWESAMRKLEVIPHMEIQEVLKVSYDSLDDSQKDVFLDIACFFEGEHRDEVTSFFDARGFQAKIELSVLEGKSLITCFHNYIRMHDLIRDMGREIVRNESIDHPGNRSRLCHHKDIYEVFKKNMGTEAIKGISLDMSKINSEIQINPYTFSKMTELRVLKFCGSKNKCMVHSLEGVPFTELRYFEWHQFPLKTLNILHWENLVSLKMPCSKVTQLWDDVQNLVSLKRIDLKYSKLLTKLPDLSLAQNLEILDLGYCSSLTETHSSIQYLNKLEVLDLDRCKSLTSLPTSIHSKYLKRLVLRGCSNLKNLPKMTSCHLRSTLPLLGVGIEELPSSIKCLSNIGELLIYSCKRLENISSSIFKLQFLESIRIHRCPNLQFLEMPSCNIDGTRSKEQPSSELKLKKCPRPESLPSGQCMFKSLTSLEIIDCPNFERLPDELGNLQALNMLIIDGTAIRELPEGLGQLALLSKLELKNCSELEYISSSIFKLKSLESIEISNCSNLKGFPEIPFCNIDGSGIERIPSSVLKLNKCSKLESLPSSLCMFKSLTSLEIIDCKKLERLPDELGNLEALEELRVEGTGIREVPKSLAQLALSKLKLKKCSSFESLPSRLYVSKSLTSLEIIDCKNFMRLPDEIGNLEYLKVLTIKGTAIREVPESLGKLSSLEWLVLSDNNLQIIPESLNQLSSLVSLKLSNNNLERIPERLDPLSSLKYLDLFENNLDRIPEYLRSFPTSIPSEFTSLRLSVDLRNCLKLDPNELSEIIKDGWMKQSVNGETYITKSMYFPGNEIPKWFRHQSTGSTISLKTPQPTGYNKLMGFAFCVVVACSVSECCRHESVEDDRKCNLFDVVCDRRSEGCDSYSSSYLGKISHVESDHVFLGSRIFDGENSFICGAPEIASSQVVRIAKEFYRDGPPKAALSELESSLAERESLKSILTGDPNSRVLRTRDLLLCNFLAIEGSCWNCSRLKTATGTASRVSCAPHEAAGTARDRERYCAAALASCAPPEAAVGTACDRDRDCVAA</sequence>
<comment type="caution">
    <text evidence="1">The sequence shown here is derived from an EMBL/GenBank/DDBJ whole genome shotgun (WGS) entry which is preliminary data.</text>
</comment>
<name>A0ACB8M9E2_CITSI</name>
<gene>
    <name evidence="1" type="ORF">KPL71_008816</name>
</gene>
<accession>A0ACB8M9E2</accession>